<dbReference type="Gene3D" id="1.25.40.10">
    <property type="entry name" value="Tetratricopeptide repeat domain"/>
    <property type="match status" value="1"/>
</dbReference>
<evidence type="ECO:0000313" key="8">
    <source>
        <dbReference type="Proteomes" id="UP000266841"/>
    </source>
</evidence>
<feature type="region of interest" description="Disordered" evidence="5">
    <location>
        <begin position="143"/>
        <end position="166"/>
    </location>
</feature>
<evidence type="ECO:0000256" key="2">
    <source>
        <dbReference type="ARBA" id="ARBA00022771"/>
    </source>
</evidence>
<dbReference type="GO" id="GO:0008270">
    <property type="term" value="F:zinc ion binding"/>
    <property type="evidence" value="ECO:0007669"/>
    <property type="project" value="UniProtKB-KW"/>
</dbReference>
<evidence type="ECO:0000256" key="5">
    <source>
        <dbReference type="SAM" id="MobiDB-lite"/>
    </source>
</evidence>
<dbReference type="Proteomes" id="UP000266841">
    <property type="component" value="Unassembled WGS sequence"/>
</dbReference>
<dbReference type="InterPro" id="IPR006597">
    <property type="entry name" value="Sel1-like"/>
</dbReference>
<dbReference type="InterPro" id="IPR052945">
    <property type="entry name" value="Mitotic_Regulator"/>
</dbReference>
<comment type="caution">
    <text evidence="7">The sequence shown here is derived from an EMBL/GenBank/DDBJ whole genome shotgun (WGS) entry which is preliminary data.</text>
</comment>
<dbReference type="SUPFAM" id="SSF144232">
    <property type="entry name" value="HIT/MYND zinc finger-like"/>
    <property type="match status" value="1"/>
</dbReference>
<dbReference type="Gene3D" id="6.10.140.2220">
    <property type="match status" value="1"/>
</dbReference>
<evidence type="ECO:0000313" key="7">
    <source>
        <dbReference type="EMBL" id="EJK74494.1"/>
    </source>
</evidence>
<dbReference type="PANTHER" id="PTHR43628:SF1">
    <property type="entry name" value="CHITIN SYNTHASE REGULATORY FACTOR 2-RELATED"/>
    <property type="match status" value="1"/>
</dbReference>
<dbReference type="InterPro" id="IPR011990">
    <property type="entry name" value="TPR-like_helical_dom_sf"/>
</dbReference>
<evidence type="ECO:0000256" key="3">
    <source>
        <dbReference type="ARBA" id="ARBA00022833"/>
    </source>
</evidence>
<dbReference type="InterPro" id="IPR002893">
    <property type="entry name" value="Znf_MYND"/>
</dbReference>
<dbReference type="SMART" id="SM00671">
    <property type="entry name" value="SEL1"/>
    <property type="match status" value="2"/>
</dbReference>
<dbReference type="AlphaFoldDB" id="K0TBJ1"/>
<proteinExistence type="predicted"/>
<evidence type="ECO:0000259" key="6">
    <source>
        <dbReference type="PROSITE" id="PS50865"/>
    </source>
</evidence>
<keyword evidence="8" id="KW-1185">Reference proteome</keyword>
<name>K0TBJ1_THAOC</name>
<protein>
    <recommendedName>
        <fullName evidence="6">MYND-type domain-containing protein</fullName>
    </recommendedName>
</protein>
<dbReference type="Pfam" id="PF01753">
    <property type="entry name" value="zf-MYND"/>
    <property type="match status" value="1"/>
</dbReference>
<reference evidence="7 8" key="1">
    <citation type="journal article" date="2012" name="Genome Biol.">
        <title>Genome and low-iron response of an oceanic diatom adapted to chronic iron limitation.</title>
        <authorList>
            <person name="Lommer M."/>
            <person name="Specht M."/>
            <person name="Roy A.S."/>
            <person name="Kraemer L."/>
            <person name="Andreson R."/>
            <person name="Gutowska M.A."/>
            <person name="Wolf J."/>
            <person name="Bergner S.V."/>
            <person name="Schilhabel M.B."/>
            <person name="Klostermeier U.C."/>
            <person name="Beiko R.G."/>
            <person name="Rosenstiel P."/>
            <person name="Hippler M."/>
            <person name="Laroche J."/>
        </authorList>
    </citation>
    <scope>NUCLEOTIDE SEQUENCE [LARGE SCALE GENOMIC DNA]</scope>
    <source>
        <strain evidence="7 8">CCMP1005</strain>
    </source>
</reference>
<sequence>MNEEAVEQPTDGSFLSFDTSKASGRAAFNIVKNSQPTDDYNLEGNCKQLDTQYTETEPSEWILELEEEDLMHRQSELQQMEDVDLLVHALNNMPSLSMTQWLMEWKEDWLVLPDSDPNKLTIKDLGDKLSGHYQRVRERDILNKRFQASKSPSPSPDDTKQEEDMTHGYRSRVLTSLLNLTMSCVPIGVPVVDDGNEVCANRGKTRTDTVKLKDCTACHLVKYCGMDCQRAHRKQHKKACKQRAAELKDEQLYSQGHERPEAPEGDFCPICTLPIPLPMDDHSGFMVCCMKRICNGCNVAAQERGMRDCAFCRTPYPDNDADTLAMIQARVAKKDPVAISHLGDKYCHGGLGLQKDMQKAVELWTEAAELGSVEALFNLGLAHVTGLGFEQDEAKGIHFWLKAAVQGHVNSRHNLGCNQVKKKNYGHAMRHFLISANMGHKVSVEYIKKIGIHGVR</sequence>
<organism evidence="7 8">
    <name type="scientific">Thalassiosira oceanica</name>
    <name type="common">Marine diatom</name>
    <dbReference type="NCBI Taxonomy" id="159749"/>
    <lineage>
        <taxon>Eukaryota</taxon>
        <taxon>Sar</taxon>
        <taxon>Stramenopiles</taxon>
        <taxon>Ochrophyta</taxon>
        <taxon>Bacillariophyta</taxon>
        <taxon>Coscinodiscophyceae</taxon>
        <taxon>Thalassiosirophycidae</taxon>
        <taxon>Thalassiosirales</taxon>
        <taxon>Thalassiosiraceae</taxon>
        <taxon>Thalassiosira</taxon>
    </lineage>
</organism>
<keyword evidence="1" id="KW-0479">Metal-binding</keyword>
<feature type="domain" description="MYND-type" evidence="6">
    <location>
        <begin position="199"/>
        <end position="240"/>
    </location>
</feature>
<dbReference type="eggNOG" id="ENOG502SC8I">
    <property type="taxonomic scope" value="Eukaryota"/>
</dbReference>
<dbReference type="SUPFAM" id="SSF81901">
    <property type="entry name" value="HCP-like"/>
    <property type="match status" value="1"/>
</dbReference>
<dbReference type="OrthoDB" id="193263at2759"/>
<gene>
    <name evidence="7" type="ORF">THAOC_03823</name>
</gene>
<dbReference type="Pfam" id="PF08238">
    <property type="entry name" value="Sel1"/>
    <property type="match status" value="3"/>
</dbReference>
<dbReference type="EMBL" id="AGNL01003615">
    <property type="protein sequence ID" value="EJK74494.1"/>
    <property type="molecule type" value="Genomic_DNA"/>
</dbReference>
<dbReference type="PROSITE" id="PS50865">
    <property type="entry name" value="ZF_MYND_2"/>
    <property type="match status" value="1"/>
</dbReference>
<keyword evidence="3" id="KW-0862">Zinc</keyword>
<evidence type="ECO:0000256" key="1">
    <source>
        <dbReference type="ARBA" id="ARBA00022723"/>
    </source>
</evidence>
<dbReference type="PANTHER" id="PTHR43628">
    <property type="entry name" value="ACTIVATOR OF C KINASE PROTEIN 1-RELATED"/>
    <property type="match status" value="1"/>
</dbReference>
<feature type="compositionally biased region" description="Basic and acidic residues" evidence="5">
    <location>
        <begin position="157"/>
        <end position="166"/>
    </location>
</feature>
<keyword evidence="2 4" id="KW-0863">Zinc-finger</keyword>
<accession>K0TBJ1</accession>
<evidence type="ECO:0000256" key="4">
    <source>
        <dbReference type="PROSITE-ProRule" id="PRU00134"/>
    </source>
</evidence>